<name>A0A9P5ZSH9_PLEER</name>
<reference evidence="1" key="1">
    <citation type="submission" date="2020-11" db="EMBL/GenBank/DDBJ databases">
        <authorList>
            <consortium name="DOE Joint Genome Institute"/>
            <person name="Ahrendt S."/>
            <person name="Riley R."/>
            <person name="Andreopoulos W."/>
            <person name="Labutti K."/>
            <person name="Pangilinan J."/>
            <person name="Ruiz-Duenas F.J."/>
            <person name="Barrasa J.M."/>
            <person name="Sanchez-Garcia M."/>
            <person name="Camarero S."/>
            <person name="Miyauchi S."/>
            <person name="Serrano A."/>
            <person name="Linde D."/>
            <person name="Babiker R."/>
            <person name="Drula E."/>
            <person name="Ayuso-Fernandez I."/>
            <person name="Pacheco R."/>
            <person name="Padilla G."/>
            <person name="Ferreira P."/>
            <person name="Barriuso J."/>
            <person name="Kellner H."/>
            <person name="Castanera R."/>
            <person name="Alfaro M."/>
            <person name="Ramirez L."/>
            <person name="Pisabarro A.G."/>
            <person name="Kuo A."/>
            <person name="Tritt A."/>
            <person name="Lipzen A."/>
            <person name="He G."/>
            <person name="Yan M."/>
            <person name="Ng V."/>
            <person name="Cullen D."/>
            <person name="Martin F."/>
            <person name="Rosso M.-N."/>
            <person name="Henrissat B."/>
            <person name="Hibbett D."/>
            <person name="Martinez A.T."/>
            <person name="Grigoriev I.V."/>
        </authorList>
    </citation>
    <scope>NUCLEOTIDE SEQUENCE</scope>
    <source>
        <strain evidence="1">ATCC 90797</strain>
    </source>
</reference>
<keyword evidence="2" id="KW-1185">Reference proteome</keyword>
<evidence type="ECO:0000313" key="1">
    <source>
        <dbReference type="EMBL" id="KAF9491564.1"/>
    </source>
</evidence>
<evidence type="ECO:0000313" key="2">
    <source>
        <dbReference type="Proteomes" id="UP000807025"/>
    </source>
</evidence>
<dbReference type="AlphaFoldDB" id="A0A9P5ZSH9"/>
<proteinExistence type="predicted"/>
<dbReference type="EMBL" id="MU154616">
    <property type="protein sequence ID" value="KAF9491564.1"/>
    <property type="molecule type" value="Genomic_DNA"/>
</dbReference>
<protein>
    <submittedName>
        <fullName evidence="1">Uncharacterized protein</fullName>
    </submittedName>
</protein>
<organism evidence="1 2">
    <name type="scientific">Pleurotus eryngii</name>
    <name type="common">Boletus of the steppes</name>
    <dbReference type="NCBI Taxonomy" id="5323"/>
    <lineage>
        <taxon>Eukaryota</taxon>
        <taxon>Fungi</taxon>
        <taxon>Dikarya</taxon>
        <taxon>Basidiomycota</taxon>
        <taxon>Agaricomycotina</taxon>
        <taxon>Agaricomycetes</taxon>
        <taxon>Agaricomycetidae</taxon>
        <taxon>Agaricales</taxon>
        <taxon>Pleurotineae</taxon>
        <taxon>Pleurotaceae</taxon>
        <taxon>Pleurotus</taxon>
    </lineage>
</organism>
<accession>A0A9P5ZSH9</accession>
<sequence>MAKSPPSLTITAALTSIISLLPYAVDTITTLTPRGLSFFHSLYLCWVLSVTIDESISRHASWWYPHPTFIRASGR</sequence>
<comment type="caution">
    <text evidence="1">The sequence shown here is derived from an EMBL/GenBank/DDBJ whole genome shotgun (WGS) entry which is preliminary data.</text>
</comment>
<gene>
    <name evidence="1" type="ORF">BDN71DRAFT_1306360</name>
</gene>
<dbReference type="Proteomes" id="UP000807025">
    <property type="component" value="Unassembled WGS sequence"/>
</dbReference>